<dbReference type="PRINTS" id="PR00344">
    <property type="entry name" value="BCTRLSENSOR"/>
</dbReference>
<evidence type="ECO:0000256" key="8">
    <source>
        <dbReference type="ARBA" id="ARBA00022989"/>
    </source>
</evidence>
<evidence type="ECO:0000259" key="14">
    <source>
        <dbReference type="PROSITE" id="PS50885"/>
    </source>
</evidence>
<dbReference type="SMART" id="SM00387">
    <property type="entry name" value="HATPase_c"/>
    <property type="match status" value="1"/>
</dbReference>
<sequence>MSQAGAGRRPSLQRLPLRGRLTLMTTTVFAVLGGGLLLLNWLSARQLLKDNRHRIDPASMLAPAQTAPSPTTPQSPSIPASLTTPAQRFEDFQHTVLSDLLLRSLLLLAVFTALAGLLAWWGSSRSLHRLSQVTAAARRISTGSTLDERLGLTGPHDEVRELGDTFDTMLDRLDRSFTAQRRFTAHASHELRTPLTLQRTALEIPLAQGRVPADLRPAFQRALDATARSERLIAALLTLAHGESAQLTPQPVDLEDAARDALADLADEARTAGIRITADPGPAPVAGDPSLLRQIALNLLANAVRHNHHDGTATVTTGTLGGLAFIEVGNTGRVLDPDEIPALFEPFQRGREHRSDGTGLGLAVVRAITLTHHGELTATPAPTAASLSESNCPPHKWNRSLRVRPLRIRRFGTSDLRRYKARAVSRVADQKVTLSVPRREYSAVSSIARGVP</sequence>
<dbReference type="InterPro" id="IPR004358">
    <property type="entry name" value="Sig_transdc_His_kin-like_C"/>
</dbReference>
<evidence type="ECO:0000256" key="7">
    <source>
        <dbReference type="ARBA" id="ARBA00022777"/>
    </source>
</evidence>
<dbReference type="Gene3D" id="6.10.340.10">
    <property type="match status" value="1"/>
</dbReference>
<feature type="domain" description="Histidine kinase" evidence="13">
    <location>
        <begin position="186"/>
        <end position="396"/>
    </location>
</feature>
<dbReference type="SMART" id="SM00388">
    <property type="entry name" value="HisKA"/>
    <property type="match status" value="1"/>
</dbReference>
<dbReference type="InterPro" id="IPR003594">
    <property type="entry name" value="HATPase_dom"/>
</dbReference>
<evidence type="ECO:0000313" key="16">
    <source>
        <dbReference type="Proteomes" id="UP001596915"/>
    </source>
</evidence>
<keyword evidence="7 15" id="KW-0418">Kinase</keyword>
<accession>A0ABW2XAL3</accession>
<dbReference type="Pfam" id="PF00512">
    <property type="entry name" value="HisKA"/>
    <property type="match status" value="1"/>
</dbReference>
<evidence type="ECO:0000256" key="2">
    <source>
        <dbReference type="ARBA" id="ARBA00004236"/>
    </source>
</evidence>
<evidence type="ECO:0000256" key="6">
    <source>
        <dbReference type="ARBA" id="ARBA00022692"/>
    </source>
</evidence>
<evidence type="ECO:0000259" key="13">
    <source>
        <dbReference type="PROSITE" id="PS50109"/>
    </source>
</evidence>
<gene>
    <name evidence="15" type="ORF">ACFQ2K_50255</name>
</gene>
<feature type="region of interest" description="Disordered" evidence="11">
    <location>
        <begin position="60"/>
        <end position="82"/>
    </location>
</feature>
<feature type="transmembrane region" description="Helical" evidence="12">
    <location>
        <begin position="21"/>
        <end position="42"/>
    </location>
</feature>
<evidence type="ECO:0000256" key="3">
    <source>
        <dbReference type="ARBA" id="ARBA00012438"/>
    </source>
</evidence>
<feature type="transmembrane region" description="Helical" evidence="12">
    <location>
        <begin position="100"/>
        <end position="121"/>
    </location>
</feature>
<dbReference type="Proteomes" id="UP001596915">
    <property type="component" value="Unassembled WGS sequence"/>
</dbReference>
<comment type="caution">
    <text evidence="15">The sequence shown here is derived from an EMBL/GenBank/DDBJ whole genome shotgun (WGS) entry which is preliminary data.</text>
</comment>
<dbReference type="SUPFAM" id="SSF55874">
    <property type="entry name" value="ATPase domain of HSP90 chaperone/DNA topoisomerase II/histidine kinase"/>
    <property type="match status" value="1"/>
</dbReference>
<dbReference type="SMART" id="SM00304">
    <property type="entry name" value="HAMP"/>
    <property type="match status" value="1"/>
</dbReference>
<comment type="catalytic activity">
    <reaction evidence="1">
        <text>ATP + protein L-histidine = ADP + protein N-phospho-L-histidine.</text>
        <dbReference type="EC" id="2.7.13.3"/>
    </reaction>
</comment>
<dbReference type="PROSITE" id="PS50885">
    <property type="entry name" value="HAMP"/>
    <property type="match status" value="1"/>
</dbReference>
<keyword evidence="4" id="KW-0597">Phosphoprotein</keyword>
<feature type="domain" description="HAMP" evidence="14">
    <location>
        <begin position="124"/>
        <end position="178"/>
    </location>
</feature>
<reference evidence="16" key="1">
    <citation type="journal article" date="2019" name="Int. J. Syst. Evol. Microbiol.">
        <title>The Global Catalogue of Microorganisms (GCM) 10K type strain sequencing project: providing services to taxonomists for standard genome sequencing and annotation.</title>
        <authorList>
            <consortium name="The Broad Institute Genomics Platform"/>
            <consortium name="The Broad Institute Genome Sequencing Center for Infectious Disease"/>
            <person name="Wu L."/>
            <person name="Ma J."/>
        </authorList>
    </citation>
    <scope>NUCLEOTIDE SEQUENCE [LARGE SCALE GENOMIC DNA]</scope>
    <source>
        <strain evidence="16">JCM 12607</strain>
    </source>
</reference>
<evidence type="ECO:0000313" key="15">
    <source>
        <dbReference type="EMBL" id="MFD0629596.1"/>
    </source>
</evidence>
<dbReference type="PANTHER" id="PTHR45436:SF5">
    <property type="entry name" value="SENSOR HISTIDINE KINASE TRCS"/>
    <property type="match status" value="1"/>
</dbReference>
<dbReference type="PANTHER" id="PTHR45436">
    <property type="entry name" value="SENSOR HISTIDINE KINASE YKOH"/>
    <property type="match status" value="1"/>
</dbReference>
<dbReference type="EMBL" id="JBHTGL010000008">
    <property type="protein sequence ID" value="MFD0629596.1"/>
    <property type="molecule type" value="Genomic_DNA"/>
</dbReference>
<dbReference type="InterPro" id="IPR003660">
    <property type="entry name" value="HAMP_dom"/>
</dbReference>
<dbReference type="InterPro" id="IPR036890">
    <property type="entry name" value="HATPase_C_sf"/>
</dbReference>
<keyword evidence="8 12" id="KW-1133">Transmembrane helix</keyword>
<evidence type="ECO:0000256" key="10">
    <source>
        <dbReference type="ARBA" id="ARBA00023136"/>
    </source>
</evidence>
<dbReference type="InterPro" id="IPR003661">
    <property type="entry name" value="HisK_dim/P_dom"/>
</dbReference>
<protein>
    <recommendedName>
        <fullName evidence="3">histidine kinase</fullName>
        <ecNumber evidence="3">2.7.13.3</ecNumber>
    </recommendedName>
</protein>
<dbReference type="Pfam" id="PF02518">
    <property type="entry name" value="HATPase_c"/>
    <property type="match status" value="1"/>
</dbReference>
<dbReference type="GO" id="GO:0016301">
    <property type="term" value="F:kinase activity"/>
    <property type="evidence" value="ECO:0007669"/>
    <property type="project" value="UniProtKB-KW"/>
</dbReference>
<keyword evidence="6 12" id="KW-0812">Transmembrane</keyword>
<evidence type="ECO:0000256" key="5">
    <source>
        <dbReference type="ARBA" id="ARBA00022679"/>
    </source>
</evidence>
<dbReference type="Pfam" id="PF00672">
    <property type="entry name" value="HAMP"/>
    <property type="match status" value="1"/>
</dbReference>
<keyword evidence="16" id="KW-1185">Reference proteome</keyword>
<dbReference type="InterPro" id="IPR036097">
    <property type="entry name" value="HisK_dim/P_sf"/>
</dbReference>
<evidence type="ECO:0000256" key="12">
    <source>
        <dbReference type="SAM" id="Phobius"/>
    </source>
</evidence>
<keyword evidence="5" id="KW-0808">Transferase</keyword>
<dbReference type="PROSITE" id="PS50109">
    <property type="entry name" value="HIS_KIN"/>
    <property type="match status" value="1"/>
</dbReference>
<evidence type="ECO:0000256" key="9">
    <source>
        <dbReference type="ARBA" id="ARBA00023012"/>
    </source>
</evidence>
<dbReference type="EC" id="2.7.13.3" evidence="3"/>
<feature type="compositionally biased region" description="Low complexity" evidence="11">
    <location>
        <begin position="62"/>
        <end position="81"/>
    </location>
</feature>
<dbReference type="InterPro" id="IPR050428">
    <property type="entry name" value="TCS_sensor_his_kinase"/>
</dbReference>
<dbReference type="Gene3D" id="1.10.287.130">
    <property type="match status" value="1"/>
</dbReference>
<dbReference type="CDD" id="cd00082">
    <property type="entry name" value="HisKA"/>
    <property type="match status" value="1"/>
</dbReference>
<dbReference type="InterPro" id="IPR005467">
    <property type="entry name" value="His_kinase_dom"/>
</dbReference>
<proteinExistence type="predicted"/>
<evidence type="ECO:0000256" key="11">
    <source>
        <dbReference type="SAM" id="MobiDB-lite"/>
    </source>
</evidence>
<evidence type="ECO:0000256" key="1">
    <source>
        <dbReference type="ARBA" id="ARBA00000085"/>
    </source>
</evidence>
<keyword evidence="10 12" id="KW-0472">Membrane</keyword>
<keyword evidence="9" id="KW-0902">Two-component regulatory system</keyword>
<organism evidence="15 16">
    <name type="scientific">Streptomyces sanglieri</name>
    <dbReference type="NCBI Taxonomy" id="193460"/>
    <lineage>
        <taxon>Bacteria</taxon>
        <taxon>Bacillati</taxon>
        <taxon>Actinomycetota</taxon>
        <taxon>Actinomycetes</taxon>
        <taxon>Kitasatosporales</taxon>
        <taxon>Streptomycetaceae</taxon>
        <taxon>Streptomyces</taxon>
    </lineage>
</organism>
<name>A0ABW2XAL3_9ACTN</name>
<dbReference type="SUPFAM" id="SSF47384">
    <property type="entry name" value="Homodimeric domain of signal transducing histidine kinase"/>
    <property type="match status" value="1"/>
</dbReference>
<evidence type="ECO:0000256" key="4">
    <source>
        <dbReference type="ARBA" id="ARBA00022553"/>
    </source>
</evidence>
<dbReference type="CDD" id="cd06225">
    <property type="entry name" value="HAMP"/>
    <property type="match status" value="1"/>
</dbReference>
<dbReference type="Gene3D" id="3.30.565.10">
    <property type="entry name" value="Histidine kinase-like ATPase, C-terminal domain"/>
    <property type="match status" value="1"/>
</dbReference>
<comment type="subcellular location">
    <subcellularLocation>
        <location evidence="2">Cell membrane</location>
    </subcellularLocation>
</comment>